<keyword evidence="2" id="KW-1185">Reference proteome</keyword>
<accession>A0ACB7GLU0</accession>
<organism evidence="1 2">
    <name type="scientific">Manihot esculenta</name>
    <name type="common">Cassava</name>
    <name type="synonym">Jatropha manihot</name>
    <dbReference type="NCBI Taxonomy" id="3983"/>
    <lineage>
        <taxon>Eukaryota</taxon>
        <taxon>Viridiplantae</taxon>
        <taxon>Streptophyta</taxon>
        <taxon>Embryophyta</taxon>
        <taxon>Tracheophyta</taxon>
        <taxon>Spermatophyta</taxon>
        <taxon>Magnoliopsida</taxon>
        <taxon>eudicotyledons</taxon>
        <taxon>Gunneridae</taxon>
        <taxon>Pentapetalae</taxon>
        <taxon>rosids</taxon>
        <taxon>fabids</taxon>
        <taxon>Malpighiales</taxon>
        <taxon>Euphorbiaceae</taxon>
        <taxon>Crotonoideae</taxon>
        <taxon>Manihoteae</taxon>
        <taxon>Manihot</taxon>
    </lineage>
</organism>
<sequence length="117" mass="13138">MSCLSWNCHGFCNPNSAQTLQKMVRVKRPLFVFVVETFCLSNKMEEIMNLLHYDGFYSVDCVGHLGGLASLWKSAKRVDLISSSACYIDTEVKVDSVGISRLTGFYGESNRSHRAFS</sequence>
<dbReference type="Proteomes" id="UP000091857">
    <property type="component" value="Chromosome 13"/>
</dbReference>
<protein>
    <submittedName>
        <fullName evidence="1">Uncharacterized protein</fullName>
    </submittedName>
</protein>
<proteinExistence type="predicted"/>
<gene>
    <name evidence="1" type="ORF">MANES_13G089850v8</name>
</gene>
<comment type="caution">
    <text evidence="1">The sequence shown here is derived from an EMBL/GenBank/DDBJ whole genome shotgun (WGS) entry which is preliminary data.</text>
</comment>
<evidence type="ECO:0000313" key="1">
    <source>
        <dbReference type="EMBL" id="KAG8640920.1"/>
    </source>
</evidence>
<evidence type="ECO:0000313" key="2">
    <source>
        <dbReference type="Proteomes" id="UP000091857"/>
    </source>
</evidence>
<dbReference type="EMBL" id="CM004399">
    <property type="protein sequence ID" value="KAG8640920.1"/>
    <property type="molecule type" value="Genomic_DNA"/>
</dbReference>
<name>A0ACB7GLU0_MANES</name>
<reference evidence="2" key="1">
    <citation type="journal article" date="2016" name="Nat. Biotechnol.">
        <title>Sequencing wild and cultivated cassava and related species reveals extensive interspecific hybridization and genetic diversity.</title>
        <authorList>
            <person name="Bredeson J.V."/>
            <person name="Lyons J.B."/>
            <person name="Prochnik S.E."/>
            <person name="Wu G.A."/>
            <person name="Ha C.M."/>
            <person name="Edsinger-Gonzales E."/>
            <person name="Grimwood J."/>
            <person name="Schmutz J."/>
            <person name="Rabbi I.Y."/>
            <person name="Egesi C."/>
            <person name="Nauluvula P."/>
            <person name="Lebot V."/>
            <person name="Ndunguru J."/>
            <person name="Mkamilo G."/>
            <person name="Bart R.S."/>
            <person name="Setter T.L."/>
            <person name="Gleadow R.M."/>
            <person name="Kulakow P."/>
            <person name="Ferguson M.E."/>
            <person name="Rounsley S."/>
            <person name="Rokhsar D.S."/>
        </authorList>
    </citation>
    <scope>NUCLEOTIDE SEQUENCE [LARGE SCALE GENOMIC DNA]</scope>
    <source>
        <strain evidence="2">cv. AM560-2</strain>
    </source>
</reference>